<evidence type="ECO:0000313" key="1">
    <source>
        <dbReference type="EMBL" id="MEV4680756.1"/>
    </source>
</evidence>
<gene>
    <name evidence="1" type="ORF">AB0K36_08275</name>
</gene>
<sequence length="138" mass="13395">MKKYSPVRNGTPVAGWPVGVISSSGTGVLIVDAHSGHKATAHVGPLSLGARTVGVISGIPPYGKGEIVRNGFTPVETAEISDSELDGIAGGIASAHAGVNGYGAAVNVGDVVGAVQSVASVVPVAAATGLVSVQTTGI</sequence>
<protein>
    <submittedName>
        <fullName evidence="1">Uncharacterized protein</fullName>
    </submittedName>
</protein>
<comment type="caution">
    <text evidence="1">The sequence shown here is derived from an EMBL/GenBank/DDBJ whole genome shotgun (WGS) entry which is preliminary data.</text>
</comment>
<dbReference type="EMBL" id="JBFAQK010000007">
    <property type="protein sequence ID" value="MEV4680756.1"/>
    <property type="molecule type" value="Genomic_DNA"/>
</dbReference>
<organism evidence="1 2">
    <name type="scientific">Streptomyces kurssanovii</name>
    <dbReference type="NCBI Taxonomy" id="67312"/>
    <lineage>
        <taxon>Bacteria</taxon>
        <taxon>Bacillati</taxon>
        <taxon>Actinomycetota</taxon>
        <taxon>Actinomycetes</taxon>
        <taxon>Kitasatosporales</taxon>
        <taxon>Streptomycetaceae</taxon>
        <taxon>Streptomyces</taxon>
    </lineage>
</organism>
<reference evidence="1 2" key="1">
    <citation type="submission" date="2024-06" db="EMBL/GenBank/DDBJ databases">
        <title>The Natural Products Discovery Center: Release of the First 8490 Sequenced Strains for Exploring Actinobacteria Biosynthetic Diversity.</title>
        <authorList>
            <person name="Kalkreuter E."/>
            <person name="Kautsar S.A."/>
            <person name="Yang D."/>
            <person name="Bader C.D."/>
            <person name="Teijaro C.N."/>
            <person name="Fluegel L."/>
            <person name="Davis C.M."/>
            <person name="Simpson J.R."/>
            <person name="Lauterbach L."/>
            <person name="Steele A.D."/>
            <person name="Gui C."/>
            <person name="Meng S."/>
            <person name="Li G."/>
            <person name="Viehrig K."/>
            <person name="Ye F."/>
            <person name="Su P."/>
            <person name="Kiefer A.F."/>
            <person name="Nichols A."/>
            <person name="Cepeda A.J."/>
            <person name="Yan W."/>
            <person name="Fan B."/>
            <person name="Jiang Y."/>
            <person name="Adhikari A."/>
            <person name="Zheng C.-J."/>
            <person name="Schuster L."/>
            <person name="Cowan T.M."/>
            <person name="Smanski M.J."/>
            <person name="Chevrette M.G."/>
            <person name="De Carvalho L.P.S."/>
            <person name="Shen B."/>
        </authorList>
    </citation>
    <scope>NUCLEOTIDE SEQUENCE [LARGE SCALE GENOMIC DNA]</scope>
    <source>
        <strain evidence="1 2">NPDC049344</strain>
    </source>
</reference>
<keyword evidence="2" id="KW-1185">Reference proteome</keyword>
<accession>A0ABV3HQM1</accession>
<name>A0ABV3HQM1_9ACTN</name>
<evidence type="ECO:0000313" key="2">
    <source>
        <dbReference type="Proteomes" id="UP001552521"/>
    </source>
</evidence>
<proteinExistence type="predicted"/>
<dbReference type="Proteomes" id="UP001552521">
    <property type="component" value="Unassembled WGS sequence"/>
</dbReference>
<dbReference type="RefSeq" id="WP_364590041.1">
    <property type="nucleotide sequence ID" value="NZ_JBFAQK010000007.1"/>
</dbReference>